<dbReference type="Gene3D" id="3.40.630.30">
    <property type="match status" value="1"/>
</dbReference>
<dbReference type="AlphaFoldDB" id="A0A5N6ZN81"/>
<dbReference type="EMBL" id="ML737860">
    <property type="protein sequence ID" value="KAE8358905.1"/>
    <property type="molecule type" value="Genomic_DNA"/>
</dbReference>
<dbReference type="OrthoDB" id="61113at2759"/>
<accession>A0A5N6ZN81</accession>
<dbReference type="SUPFAM" id="SSF55729">
    <property type="entry name" value="Acyl-CoA N-acyltransferases (Nat)"/>
    <property type="match status" value="1"/>
</dbReference>
<dbReference type="InterPro" id="IPR052523">
    <property type="entry name" value="Trichothecene_AcTrans"/>
</dbReference>
<protein>
    <recommendedName>
        <fullName evidence="1">N-acetyltransferase domain-containing protein</fullName>
    </recommendedName>
</protein>
<keyword evidence="3" id="KW-1185">Reference proteome</keyword>
<dbReference type="RefSeq" id="XP_031921986.1">
    <property type="nucleotide sequence ID" value="XM_032071163.1"/>
</dbReference>
<reference evidence="2 3" key="1">
    <citation type="submission" date="2019-04" db="EMBL/GenBank/DDBJ databases">
        <title>Friends and foes A comparative genomics studyof 23 Aspergillus species from section Flavi.</title>
        <authorList>
            <consortium name="DOE Joint Genome Institute"/>
            <person name="Kjaerbolling I."/>
            <person name="Vesth T."/>
            <person name="Frisvad J.C."/>
            <person name="Nybo J.L."/>
            <person name="Theobald S."/>
            <person name="Kildgaard S."/>
            <person name="Isbrandt T."/>
            <person name="Kuo A."/>
            <person name="Sato A."/>
            <person name="Lyhne E.K."/>
            <person name="Kogle M.E."/>
            <person name="Wiebenga A."/>
            <person name="Kun R.S."/>
            <person name="Lubbers R.J."/>
            <person name="Makela M.R."/>
            <person name="Barry K."/>
            <person name="Chovatia M."/>
            <person name="Clum A."/>
            <person name="Daum C."/>
            <person name="Haridas S."/>
            <person name="He G."/>
            <person name="LaButti K."/>
            <person name="Lipzen A."/>
            <person name="Mondo S."/>
            <person name="Riley R."/>
            <person name="Salamov A."/>
            <person name="Simmons B.A."/>
            <person name="Magnuson J.K."/>
            <person name="Henrissat B."/>
            <person name="Mortensen U.H."/>
            <person name="Larsen T.O."/>
            <person name="Devries R.P."/>
            <person name="Grigoriev I.V."/>
            <person name="Machida M."/>
            <person name="Baker S.E."/>
            <person name="Andersen M.R."/>
        </authorList>
    </citation>
    <scope>NUCLEOTIDE SEQUENCE [LARGE SCALE GENOMIC DNA]</scope>
    <source>
        <strain evidence="2 3">CBS 763.97</strain>
    </source>
</reference>
<gene>
    <name evidence="2" type="ORF">BDV27DRAFT_150047</name>
</gene>
<sequence>MASWKIKPCSEVTLDFLIEQCAKRYPNILLHSRQEARHQKVVDPLTGELVGYARWLLPSTHVTTDDGRPQWIDAQVPDVTEFDKKRFQQIAESAWWNGRSDMRSIDDMNDAVMDRILEQMSYIKLDYLAVHPKGEGKGIATAPVASGIKVAESIDVPIVTMSYKAGRGVYTRLGFEEVDRVIQDDSKYGGAGEHGAYFMIYNVNT</sequence>
<dbReference type="Proteomes" id="UP000326268">
    <property type="component" value="Unassembled WGS sequence"/>
</dbReference>
<dbReference type="GeneID" id="43655609"/>
<dbReference type="PANTHER" id="PTHR42791">
    <property type="entry name" value="GNAT FAMILY ACETYLTRANSFERASE"/>
    <property type="match status" value="1"/>
</dbReference>
<name>A0A5N6ZN81_9EURO</name>
<dbReference type="InterPro" id="IPR000182">
    <property type="entry name" value="GNAT_dom"/>
</dbReference>
<proteinExistence type="predicted"/>
<evidence type="ECO:0000259" key="1">
    <source>
        <dbReference type="PROSITE" id="PS51186"/>
    </source>
</evidence>
<dbReference type="PANTHER" id="PTHR42791:SF2">
    <property type="entry name" value="N-ACETYLTRANSFERASE DOMAIN-CONTAINING PROTEIN"/>
    <property type="match status" value="1"/>
</dbReference>
<evidence type="ECO:0000313" key="3">
    <source>
        <dbReference type="Proteomes" id="UP000326268"/>
    </source>
</evidence>
<dbReference type="PROSITE" id="PS51186">
    <property type="entry name" value="GNAT"/>
    <property type="match status" value="1"/>
</dbReference>
<feature type="domain" description="N-acetyltransferase" evidence="1">
    <location>
        <begin position="62"/>
        <end position="204"/>
    </location>
</feature>
<dbReference type="GO" id="GO:0016747">
    <property type="term" value="F:acyltransferase activity, transferring groups other than amino-acyl groups"/>
    <property type="evidence" value="ECO:0007669"/>
    <property type="project" value="InterPro"/>
</dbReference>
<evidence type="ECO:0000313" key="2">
    <source>
        <dbReference type="EMBL" id="KAE8358905.1"/>
    </source>
</evidence>
<dbReference type="InterPro" id="IPR016181">
    <property type="entry name" value="Acyl_CoA_acyltransferase"/>
</dbReference>
<organism evidence="2 3">
    <name type="scientific">Aspergillus caelatus</name>
    <dbReference type="NCBI Taxonomy" id="61420"/>
    <lineage>
        <taxon>Eukaryota</taxon>
        <taxon>Fungi</taxon>
        <taxon>Dikarya</taxon>
        <taxon>Ascomycota</taxon>
        <taxon>Pezizomycotina</taxon>
        <taxon>Eurotiomycetes</taxon>
        <taxon>Eurotiomycetidae</taxon>
        <taxon>Eurotiales</taxon>
        <taxon>Aspergillaceae</taxon>
        <taxon>Aspergillus</taxon>
        <taxon>Aspergillus subgen. Circumdati</taxon>
    </lineage>
</organism>